<dbReference type="Proteomes" id="UP000593567">
    <property type="component" value="Unassembled WGS sequence"/>
</dbReference>
<reference evidence="1" key="1">
    <citation type="submission" date="2020-06" db="EMBL/GenBank/DDBJ databases">
        <title>Draft genome of Bugula neritina, a colonial animal packing powerful symbionts and potential medicines.</title>
        <authorList>
            <person name="Rayko M."/>
        </authorList>
    </citation>
    <scope>NUCLEOTIDE SEQUENCE [LARGE SCALE GENOMIC DNA]</scope>
    <source>
        <strain evidence="1">Kwan_BN1</strain>
    </source>
</reference>
<gene>
    <name evidence="1" type="ORF">EB796_011295</name>
</gene>
<evidence type="ECO:0000313" key="1">
    <source>
        <dbReference type="EMBL" id="KAF6030396.1"/>
    </source>
</evidence>
<accession>A0A7J7JYH8</accession>
<dbReference type="AlphaFoldDB" id="A0A7J7JYH8"/>
<sequence length="95" mass="10720">MNFIQMDDVRKKAKDLEASVLSLSSGSHNTEIQHLFSQFHEALQKASIIDISVNKKTQDEALTEENCIDDVYDGNCEEKVEQSIDDEYDLPGSLI</sequence>
<organism evidence="1 2">
    <name type="scientific">Bugula neritina</name>
    <name type="common">Brown bryozoan</name>
    <name type="synonym">Sertularia neritina</name>
    <dbReference type="NCBI Taxonomy" id="10212"/>
    <lineage>
        <taxon>Eukaryota</taxon>
        <taxon>Metazoa</taxon>
        <taxon>Spiralia</taxon>
        <taxon>Lophotrochozoa</taxon>
        <taxon>Bryozoa</taxon>
        <taxon>Gymnolaemata</taxon>
        <taxon>Cheilostomatida</taxon>
        <taxon>Flustrina</taxon>
        <taxon>Buguloidea</taxon>
        <taxon>Bugulidae</taxon>
        <taxon>Bugula</taxon>
    </lineage>
</organism>
<protein>
    <submittedName>
        <fullName evidence="1">Uncharacterized protein</fullName>
    </submittedName>
</protein>
<keyword evidence="2" id="KW-1185">Reference proteome</keyword>
<evidence type="ECO:0000313" key="2">
    <source>
        <dbReference type="Proteomes" id="UP000593567"/>
    </source>
</evidence>
<comment type="caution">
    <text evidence="1">The sequence shown here is derived from an EMBL/GenBank/DDBJ whole genome shotgun (WGS) entry which is preliminary data.</text>
</comment>
<proteinExistence type="predicted"/>
<dbReference type="EMBL" id="VXIV02001711">
    <property type="protein sequence ID" value="KAF6030396.1"/>
    <property type="molecule type" value="Genomic_DNA"/>
</dbReference>
<name>A0A7J7JYH8_BUGNE</name>